<dbReference type="EMBL" id="KE124034">
    <property type="protein sequence ID" value="EPB84591.1"/>
    <property type="molecule type" value="Genomic_DNA"/>
</dbReference>
<keyword evidence="3" id="KW-0238">DNA-binding</keyword>
<protein>
    <recommendedName>
        <fullName evidence="7">B-block binding subunit of TFIIIC domain-containing protein</fullName>
    </recommendedName>
</protein>
<keyword evidence="9" id="KW-1185">Reference proteome</keyword>
<dbReference type="OMA" id="CAFVWSL"/>
<feature type="domain" description="B-block binding subunit of TFIIIC" evidence="7">
    <location>
        <begin position="328"/>
        <end position="391"/>
    </location>
</feature>
<evidence type="ECO:0000256" key="4">
    <source>
        <dbReference type="ARBA" id="ARBA00023163"/>
    </source>
</evidence>
<feature type="compositionally biased region" description="Basic residues" evidence="6">
    <location>
        <begin position="155"/>
        <end position="193"/>
    </location>
</feature>
<dbReference type="InterPro" id="IPR044210">
    <property type="entry name" value="Tfc3-like"/>
</dbReference>
<dbReference type="STRING" id="1220926.S2J3A9"/>
<dbReference type="GO" id="GO:0000127">
    <property type="term" value="C:transcription factor TFIIIC complex"/>
    <property type="evidence" value="ECO:0007669"/>
    <property type="project" value="InterPro"/>
</dbReference>
<evidence type="ECO:0000313" key="9">
    <source>
        <dbReference type="Proteomes" id="UP000014254"/>
    </source>
</evidence>
<feature type="region of interest" description="Disordered" evidence="6">
    <location>
        <begin position="150"/>
        <end position="248"/>
    </location>
</feature>
<evidence type="ECO:0000256" key="3">
    <source>
        <dbReference type="ARBA" id="ARBA00023125"/>
    </source>
</evidence>
<keyword evidence="4" id="KW-0804">Transcription</keyword>
<dbReference type="InParanoid" id="S2J3A9"/>
<evidence type="ECO:0000256" key="1">
    <source>
        <dbReference type="ARBA" id="ARBA00004123"/>
    </source>
</evidence>
<dbReference type="PANTHER" id="PTHR15180">
    <property type="entry name" value="GENERAL TRANSCRIPTION FACTOR 3C POLYPEPTIDE 1"/>
    <property type="match status" value="1"/>
</dbReference>
<dbReference type="GO" id="GO:0006384">
    <property type="term" value="P:transcription initiation at RNA polymerase III promoter"/>
    <property type="evidence" value="ECO:0007669"/>
    <property type="project" value="InterPro"/>
</dbReference>
<keyword evidence="5" id="KW-0539">Nucleus</keyword>
<comment type="subcellular location">
    <subcellularLocation>
        <location evidence="1">Nucleus</location>
    </subcellularLocation>
</comment>
<feature type="non-terminal residue" evidence="8">
    <location>
        <position position="451"/>
    </location>
</feature>
<dbReference type="GO" id="GO:0042791">
    <property type="term" value="P:5S class rRNA transcription by RNA polymerase III"/>
    <property type="evidence" value="ECO:0007669"/>
    <property type="project" value="TreeGrafter"/>
</dbReference>
<evidence type="ECO:0000313" key="8">
    <source>
        <dbReference type="EMBL" id="EPB84591.1"/>
    </source>
</evidence>
<proteinExistence type="predicted"/>
<reference evidence="9" key="1">
    <citation type="submission" date="2013-05" db="EMBL/GenBank/DDBJ databases">
        <title>The Genome sequence of Mucor circinelloides f. circinelloides 1006PhL.</title>
        <authorList>
            <consortium name="The Broad Institute Genomics Platform"/>
            <person name="Cuomo C."/>
            <person name="Earl A."/>
            <person name="Findley K."/>
            <person name="Lee S.C."/>
            <person name="Walker B."/>
            <person name="Young S."/>
            <person name="Zeng Q."/>
            <person name="Gargeya S."/>
            <person name="Fitzgerald M."/>
            <person name="Haas B."/>
            <person name="Abouelleil A."/>
            <person name="Allen A.W."/>
            <person name="Alvarado L."/>
            <person name="Arachchi H.M."/>
            <person name="Berlin A.M."/>
            <person name="Chapman S.B."/>
            <person name="Gainer-Dewar J."/>
            <person name="Goldberg J."/>
            <person name="Griggs A."/>
            <person name="Gujja S."/>
            <person name="Hansen M."/>
            <person name="Howarth C."/>
            <person name="Imamovic A."/>
            <person name="Ireland A."/>
            <person name="Larimer J."/>
            <person name="McCowan C."/>
            <person name="Murphy C."/>
            <person name="Pearson M."/>
            <person name="Poon T.W."/>
            <person name="Priest M."/>
            <person name="Roberts A."/>
            <person name="Saif S."/>
            <person name="Shea T."/>
            <person name="Sisk P."/>
            <person name="Sykes S."/>
            <person name="Wortman J."/>
            <person name="Nusbaum C."/>
            <person name="Birren B."/>
        </authorList>
    </citation>
    <scope>NUCLEOTIDE SEQUENCE [LARGE SCALE GENOMIC DNA]</scope>
    <source>
        <strain evidence="9">1006PhL</strain>
    </source>
</reference>
<organism evidence="8 9">
    <name type="scientific">Mucor circinelloides f. circinelloides (strain 1006PhL)</name>
    <name type="common">Mucormycosis agent</name>
    <name type="synonym">Calyptromyces circinelloides</name>
    <dbReference type="NCBI Taxonomy" id="1220926"/>
    <lineage>
        <taxon>Eukaryota</taxon>
        <taxon>Fungi</taxon>
        <taxon>Fungi incertae sedis</taxon>
        <taxon>Mucoromycota</taxon>
        <taxon>Mucoromycotina</taxon>
        <taxon>Mucoromycetes</taxon>
        <taxon>Mucorales</taxon>
        <taxon>Mucorineae</taxon>
        <taxon>Mucoraceae</taxon>
        <taxon>Mucor</taxon>
    </lineage>
</organism>
<evidence type="ECO:0000256" key="2">
    <source>
        <dbReference type="ARBA" id="ARBA00022553"/>
    </source>
</evidence>
<dbReference type="InterPro" id="IPR007309">
    <property type="entry name" value="TFIIIC_Bblock-bd"/>
</dbReference>
<dbReference type="GO" id="GO:0003677">
    <property type="term" value="F:DNA binding"/>
    <property type="evidence" value="ECO:0007669"/>
    <property type="project" value="UniProtKB-KW"/>
</dbReference>
<dbReference type="PANTHER" id="PTHR15180:SF1">
    <property type="entry name" value="GENERAL TRANSCRIPTION FACTOR 3C POLYPEPTIDE 1"/>
    <property type="match status" value="1"/>
</dbReference>
<accession>S2J3A9</accession>
<evidence type="ECO:0000256" key="5">
    <source>
        <dbReference type="ARBA" id="ARBA00023242"/>
    </source>
</evidence>
<evidence type="ECO:0000259" key="7">
    <source>
        <dbReference type="Pfam" id="PF04182"/>
    </source>
</evidence>
<dbReference type="OrthoDB" id="68020at2759"/>
<dbReference type="GO" id="GO:0005634">
    <property type="term" value="C:nucleus"/>
    <property type="evidence" value="ECO:0007669"/>
    <property type="project" value="UniProtKB-SubCell"/>
</dbReference>
<dbReference type="Pfam" id="PF04182">
    <property type="entry name" value="B-block_TFIIIC"/>
    <property type="match status" value="1"/>
</dbReference>
<gene>
    <name evidence="8" type="ORF">HMPREF1544_08608</name>
</gene>
<dbReference type="AlphaFoldDB" id="S2J3A9"/>
<feature type="compositionally biased region" description="Acidic residues" evidence="6">
    <location>
        <begin position="202"/>
        <end position="239"/>
    </location>
</feature>
<evidence type="ECO:0000256" key="6">
    <source>
        <dbReference type="SAM" id="MobiDB-lite"/>
    </source>
</evidence>
<dbReference type="VEuPathDB" id="FungiDB:HMPREF1544_08608"/>
<sequence>MLDTLLSRLREEIAIDGTSGSSIDTVWKYAESIANQVAKESNISTKPKIDGPYKAFIWNYVKQEPELEFFEEVVQSPENQNSDDVQMEEQGAVDQGEVMVPMDEEIVDQSEHAVSMKAEPNINAASTVTESAACDDELLAMLQEAQEKDRLKMAKDRKRKSKAAVKNTASKKKKTRTAPKKKPKKKPVKKRKRASEGHSDSDFEMDSESESEFEEDSDLSEVSSEEYSTEDEDVSEGDEYERSGRSKKLPTACKVANISSNPRNVQLQRRTDNTNLTAIQDIADLSYDQVQERYGSRLRIIASARLQDEQLFLGIPPDANITPSLVVILKEILKTRTKGLYQASITKLLDIDGRSTGHYVKSLEEKGAITRRGVSINSMFTNICVHARYSIESNEVDMNTVGDKETENELPYNVNGHGKVFSQKALLYAMVDLAMVAPNGLILAQDILHGL</sequence>
<dbReference type="Proteomes" id="UP000014254">
    <property type="component" value="Unassembled WGS sequence"/>
</dbReference>
<keyword evidence="2" id="KW-0597">Phosphoprotein</keyword>
<dbReference type="eggNOG" id="ENOG502S1RV">
    <property type="taxonomic scope" value="Eukaryota"/>
</dbReference>
<name>S2J3A9_MUCC1</name>